<dbReference type="Proteomes" id="UP000007800">
    <property type="component" value="Unassembled WGS sequence"/>
</dbReference>
<reference evidence="2 3" key="1">
    <citation type="submission" date="2008-07" db="EMBL/GenBank/DDBJ databases">
        <authorList>
            <person name="El-Sayed N."/>
            <person name="Caler E."/>
            <person name="Inman J."/>
            <person name="Amedeo P."/>
            <person name="Hass B."/>
            <person name="Wortman J."/>
        </authorList>
    </citation>
    <scope>NUCLEOTIDE SEQUENCE [LARGE SCALE GENOMIC DNA]</scope>
    <source>
        <strain evidence="3">ATCC 50983 / TXsc</strain>
    </source>
</reference>
<dbReference type="InParanoid" id="C5KYX5"/>
<keyword evidence="3" id="KW-1185">Reference proteome</keyword>
<evidence type="ECO:0000313" key="3">
    <source>
        <dbReference type="Proteomes" id="UP000007800"/>
    </source>
</evidence>
<feature type="region of interest" description="Disordered" evidence="1">
    <location>
        <begin position="1"/>
        <end position="23"/>
    </location>
</feature>
<dbReference type="AlphaFoldDB" id="C5KYX5"/>
<organism evidence="3">
    <name type="scientific">Perkinsus marinus (strain ATCC 50983 / TXsc)</name>
    <dbReference type="NCBI Taxonomy" id="423536"/>
    <lineage>
        <taxon>Eukaryota</taxon>
        <taxon>Sar</taxon>
        <taxon>Alveolata</taxon>
        <taxon>Perkinsozoa</taxon>
        <taxon>Perkinsea</taxon>
        <taxon>Perkinsida</taxon>
        <taxon>Perkinsidae</taxon>
        <taxon>Perkinsus</taxon>
    </lineage>
</organism>
<dbReference type="EMBL" id="GG677614">
    <property type="protein sequence ID" value="EER10318.1"/>
    <property type="molecule type" value="Genomic_DNA"/>
</dbReference>
<dbReference type="GeneID" id="9039110"/>
<evidence type="ECO:0000313" key="2">
    <source>
        <dbReference type="EMBL" id="EER10318.1"/>
    </source>
</evidence>
<sequence>MTEEDVDIFDNRVSKPLRPLSPPHNQRWLVQGHRAIPERYLVETSGHHVRLEGIAPNG</sequence>
<protein>
    <submittedName>
        <fullName evidence="2">Uncharacterized protein</fullName>
    </submittedName>
</protein>
<gene>
    <name evidence="2" type="ORF">Pmar_PMAR012139</name>
</gene>
<feature type="non-terminal residue" evidence="2">
    <location>
        <position position="58"/>
    </location>
</feature>
<proteinExistence type="predicted"/>
<dbReference type="RefSeq" id="XP_002778523.1">
    <property type="nucleotide sequence ID" value="XM_002778477.1"/>
</dbReference>
<evidence type="ECO:0000256" key="1">
    <source>
        <dbReference type="SAM" id="MobiDB-lite"/>
    </source>
</evidence>
<name>C5KYX5_PERM5</name>
<accession>C5KYX5</accession>